<dbReference type="EMBL" id="UINC01024937">
    <property type="protein sequence ID" value="SVA99592.1"/>
    <property type="molecule type" value="Genomic_DNA"/>
</dbReference>
<dbReference type="AlphaFoldDB" id="A0A382AES4"/>
<reference evidence="1" key="1">
    <citation type="submission" date="2018-05" db="EMBL/GenBank/DDBJ databases">
        <authorList>
            <person name="Lanie J.A."/>
            <person name="Ng W.-L."/>
            <person name="Kazmierczak K.M."/>
            <person name="Andrzejewski T.M."/>
            <person name="Davidsen T.M."/>
            <person name="Wayne K.J."/>
            <person name="Tettelin H."/>
            <person name="Glass J.I."/>
            <person name="Rusch D."/>
            <person name="Podicherti R."/>
            <person name="Tsui H.-C.T."/>
            <person name="Winkler M.E."/>
        </authorList>
    </citation>
    <scope>NUCLEOTIDE SEQUENCE</scope>
</reference>
<gene>
    <name evidence="1" type="ORF">METZ01_LOCUS152446</name>
</gene>
<evidence type="ECO:0008006" key="2">
    <source>
        <dbReference type="Google" id="ProtNLM"/>
    </source>
</evidence>
<name>A0A382AES4_9ZZZZ</name>
<dbReference type="Gene3D" id="3.30.70.100">
    <property type="match status" value="1"/>
</dbReference>
<organism evidence="1">
    <name type="scientific">marine metagenome</name>
    <dbReference type="NCBI Taxonomy" id="408172"/>
    <lineage>
        <taxon>unclassified sequences</taxon>
        <taxon>metagenomes</taxon>
        <taxon>ecological metagenomes</taxon>
    </lineage>
</organism>
<proteinExistence type="predicted"/>
<evidence type="ECO:0000313" key="1">
    <source>
        <dbReference type="EMBL" id="SVA99592.1"/>
    </source>
</evidence>
<accession>A0A382AES4</accession>
<sequence length="98" mass="10816">MYISNWTFRPAAGKQAEVIENSKKVAGFWEKHGANECHLFNIQGADVGCMSFIAIFDSAEAFGKANDGVAADPEFQELLAKVSSTGDFVRQNLVRRIF</sequence>
<protein>
    <recommendedName>
        <fullName evidence="2">ABM domain-containing protein</fullName>
    </recommendedName>
</protein>